<accession>A0A7X1FXC3</accession>
<name>A0A7X1FXC3_9SPHN</name>
<dbReference type="EMBL" id="JACLAX010000004">
    <property type="protein sequence ID" value="MBC2668750.1"/>
    <property type="molecule type" value="Genomic_DNA"/>
</dbReference>
<dbReference type="InterPro" id="IPR038563">
    <property type="entry name" value="Endonuclease_7_sf"/>
</dbReference>
<evidence type="ECO:0008006" key="3">
    <source>
        <dbReference type="Google" id="ProtNLM"/>
    </source>
</evidence>
<gene>
    <name evidence="1" type="ORF">H7F53_06320</name>
</gene>
<keyword evidence="2" id="KW-1185">Reference proteome</keyword>
<evidence type="ECO:0000313" key="2">
    <source>
        <dbReference type="Proteomes" id="UP000551327"/>
    </source>
</evidence>
<sequence length="62" mass="7076">MRARVTRCEICAAEGRLVIDHDHRTGRVRGLLCQNCNSAIGKLREDPELFANALNYLERHRG</sequence>
<comment type="caution">
    <text evidence="1">The sequence shown here is derived from an EMBL/GenBank/DDBJ whole genome shotgun (WGS) entry which is preliminary data.</text>
</comment>
<dbReference type="AlphaFoldDB" id="A0A7X1FXC3"/>
<reference evidence="1 2" key="1">
    <citation type="submission" date="2020-08" db="EMBL/GenBank/DDBJ databases">
        <title>The genome sequence of type strain Novosphingobium piscinae KCTC 42194.</title>
        <authorList>
            <person name="Liu Y."/>
        </authorList>
    </citation>
    <scope>NUCLEOTIDE SEQUENCE [LARGE SCALE GENOMIC DNA]</scope>
    <source>
        <strain evidence="1 2">KCTC 42194</strain>
    </source>
</reference>
<evidence type="ECO:0000313" key="1">
    <source>
        <dbReference type="EMBL" id="MBC2668750.1"/>
    </source>
</evidence>
<protein>
    <recommendedName>
        <fullName evidence="3">Recombination endonuclease VII</fullName>
    </recommendedName>
</protein>
<dbReference type="Proteomes" id="UP000551327">
    <property type="component" value="Unassembled WGS sequence"/>
</dbReference>
<dbReference type="Pfam" id="PF02945">
    <property type="entry name" value="Endonuclease_7"/>
    <property type="match status" value="1"/>
</dbReference>
<organism evidence="1 2">
    <name type="scientific">Novosphingobium piscinae</name>
    <dbReference type="NCBI Taxonomy" id="1507448"/>
    <lineage>
        <taxon>Bacteria</taxon>
        <taxon>Pseudomonadati</taxon>
        <taxon>Pseudomonadota</taxon>
        <taxon>Alphaproteobacteria</taxon>
        <taxon>Sphingomonadales</taxon>
        <taxon>Sphingomonadaceae</taxon>
        <taxon>Novosphingobium</taxon>
    </lineage>
</organism>
<proteinExistence type="predicted"/>
<dbReference type="InterPro" id="IPR004211">
    <property type="entry name" value="Endonuclease_7"/>
</dbReference>
<dbReference type="Gene3D" id="3.40.1800.10">
    <property type="entry name" value="His-Me finger endonucleases"/>
    <property type="match status" value="1"/>
</dbReference>
<dbReference type="InterPro" id="IPR044925">
    <property type="entry name" value="His-Me_finger_sf"/>
</dbReference>
<dbReference type="SUPFAM" id="SSF54060">
    <property type="entry name" value="His-Me finger endonucleases"/>
    <property type="match status" value="1"/>
</dbReference>